<dbReference type="PANTHER" id="PTHR10024:SF227">
    <property type="entry name" value="SYNAPTOTAGMIN 1"/>
    <property type="match status" value="1"/>
</dbReference>
<evidence type="ECO:0000256" key="1">
    <source>
        <dbReference type="ARBA" id="ARBA00001913"/>
    </source>
</evidence>
<keyword evidence="16" id="KW-1185">Reference proteome</keyword>
<dbReference type="GO" id="GO:0048791">
    <property type="term" value="P:calcium ion-regulated exocytosis of neurotransmitter"/>
    <property type="evidence" value="ECO:0007669"/>
    <property type="project" value="TreeGrafter"/>
</dbReference>
<dbReference type="FunFam" id="2.60.40.150:FF:000007">
    <property type="entry name" value="Synaptotagmin 1"/>
    <property type="match status" value="1"/>
</dbReference>
<dbReference type="EMBL" id="BGPR01000022">
    <property type="protein sequence ID" value="GBL80591.1"/>
    <property type="molecule type" value="Genomic_DNA"/>
</dbReference>
<dbReference type="GO" id="GO:0031045">
    <property type="term" value="C:dense core granule"/>
    <property type="evidence" value="ECO:0007669"/>
    <property type="project" value="TreeGrafter"/>
</dbReference>
<dbReference type="GO" id="GO:0007626">
    <property type="term" value="P:locomotory behavior"/>
    <property type="evidence" value="ECO:0007669"/>
    <property type="project" value="UniProtKB-ARBA"/>
</dbReference>
<dbReference type="InterPro" id="IPR001565">
    <property type="entry name" value="Synaptotagmin"/>
</dbReference>
<dbReference type="GO" id="GO:0030672">
    <property type="term" value="C:synaptic vesicle membrane"/>
    <property type="evidence" value="ECO:0007669"/>
    <property type="project" value="UniProtKB-SubCell"/>
</dbReference>
<feature type="compositionally biased region" description="Basic residues" evidence="12">
    <location>
        <begin position="1"/>
        <end position="11"/>
    </location>
</feature>
<dbReference type="PANTHER" id="PTHR10024">
    <property type="entry name" value="SYNAPTOTAGMIN"/>
    <property type="match status" value="1"/>
</dbReference>
<dbReference type="GO" id="GO:0030424">
    <property type="term" value="C:axon"/>
    <property type="evidence" value="ECO:0007669"/>
    <property type="project" value="TreeGrafter"/>
</dbReference>
<keyword evidence="8 13" id="KW-1133">Transmembrane helix</keyword>
<keyword evidence="9" id="KW-0770">Synapse</keyword>
<evidence type="ECO:0000256" key="13">
    <source>
        <dbReference type="SAM" id="Phobius"/>
    </source>
</evidence>
<feature type="transmembrane region" description="Helical" evidence="13">
    <location>
        <begin position="79"/>
        <end position="101"/>
    </location>
</feature>
<dbReference type="GO" id="GO:0001786">
    <property type="term" value="F:phosphatidylserine binding"/>
    <property type="evidence" value="ECO:0007669"/>
    <property type="project" value="TreeGrafter"/>
</dbReference>
<keyword evidence="7" id="KW-0106">Calcium</keyword>
<evidence type="ECO:0000259" key="14">
    <source>
        <dbReference type="PROSITE" id="PS50004"/>
    </source>
</evidence>
<dbReference type="PRINTS" id="PR00360">
    <property type="entry name" value="C2DOMAIN"/>
</dbReference>
<dbReference type="Gene3D" id="2.60.40.150">
    <property type="entry name" value="C2 domain"/>
    <property type="match status" value="2"/>
</dbReference>
<comment type="similarity">
    <text evidence="3">Belongs to the synaptotagmin family.</text>
</comment>
<feature type="domain" description="C2" evidence="14">
    <location>
        <begin position="295"/>
        <end position="428"/>
    </location>
</feature>
<dbReference type="SMART" id="SM00239">
    <property type="entry name" value="C2"/>
    <property type="match status" value="2"/>
</dbReference>
<organism evidence="15 16">
    <name type="scientific">Araneus ventricosus</name>
    <name type="common">Orbweaver spider</name>
    <name type="synonym">Epeira ventricosa</name>
    <dbReference type="NCBI Taxonomy" id="182803"/>
    <lineage>
        <taxon>Eukaryota</taxon>
        <taxon>Metazoa</taxon>
        <taxon>Ecdysozoa</taxon>
        <taxon>Arthropoda</taxon>
        <taxon>Chelicerata</taxon>
        <taxon>Arachnida</taxon>
        <taxon>Araneae</taxon>
        <taxon>Araneomorphae</taxon>
        <taxon>Entelegynae</taxon>
        <taxon>Araneoidea</taxon>
        <taxon>Araneidae</taxon>
        <taxon>Araneus</taxon>
    </lineage>
</organism>
<feature type="domain" description="C2" evidence="14">
    <location>
        <begin position="162"/>
        <end position="281"/>
    </location>
</feature>
<sequence length="439" mass="49339">MAVPHYRKRKAVTNSPPPPRDSPKETPPPVASMTGISTTLSTAAAILASSPVSQVVPVSNENFEEKIIQDIAKKTHIPMWGVIALFIVIGAFFLCACFCCFKRVCRRKKKDSKKGLKGAVDLKSVQILGGSYKEKVQPDMEDLQDNMECNDVDQDSAKSDMKLGRLQYKLDYDFNTNNLAVTVIQAEDLPGMDMSGTSDPYVKVYLLPDKKKKYETKVHRKTLNPVFNETFNFKIPYSEIASKTLVFAVFDFDRFSKHDQIGEVKIPLNTLDLAQTIEEWKELTSVEGEQGQENKLGDICFSLRYVPTAGKLTVVILEAKNLKKMDVGGLSDPYVKIALMLNGKRIKKKKTSIKKCTLNPYYNESFTFEVPFEQIQKVQLVVTVVDYDRIGTSEPIGKVVMGCNASGTELRHWMDMLASPRRPIAQWHSLKDPTDSMDN</sequence>
<dbReference type="AlphaFoldDB" id="A0A4Y2AL19"/>
<dbReference type="OrthoDB" id="67700at2759"/>
<evidence type="ECO:0000313" key="16">
    <source>
        <dbReference type="Proteomes" id="UP000499080"/>
    </source>
</evidence>
<evidence type="ECO:0000256" key="3">
    <source>
        <dbReference type="ARBA" id="ARBA00006996"/>
    </source>
</evidence>
<dbReference type="Proteomes" id="UP000499080">
    <property type="component" value="Unassembled WGS sequence"/>
</dbReference>
<reference evidence="15 16" key="1">
    <citation type="journal article" date="2019" name="Sci. Rep.">
        <title>Orb-weaving spider Araneus ventricosus genome elucidates the spidroin gene catalogue.</title>
        <authorList>
            <person name="Kono N."/>
            <person name="Nakamura H."/>
            <person name="Ohtoshi R."/>
            <person name="Moran D.A.P."/>
            <person name="Shinohara A."/>
            <person name="Yoshida Y."/>
            <person name="Fujiwara M."/>
            <person name="Mori M."/>
            <person name="Tomita M."/>
            <person name="Arakawa K."/>
        </authorList>
    </citation>
    <scope>NUCLEOTIDE SEQUENCE [LARGE SCALE GENOMIC DNA]</scope>
</reference>
<dbReference type="SUPFAM" id="SSF49562">
    <property type="entry name" value="C2 domain (Calcium/lipid-binding domain, CaLB)"/>
    <property type="match status" value="2"/>
</dbReference>
<dbReference type="FunFam" id="2.60.40.150:FF:000016">
    <property type="entry name" value="Synaptotagmin 1"/>
    <property type="match status" value="1"/>
</dbReference>
<keyword evidence="11" id="KW-0968">Cytoplasmic vesicle</keyword>
<protein>
    <submittedName>
        <fullName evidence="15">Synaptotagmin 1</fullName>
    </submittedName>
</protein>
<keyword evidence="4 13" id="KW-0812">Transmembrane</keyword>
<dbReference type="Pfam" id="PF00168">
    <property type="entry name" value="C2"/>
    <property type="match status" value="2"/>
</dbReference>
<proteinExistence type="inferred from homology"/>
<dbReference type="InterPro" id="IPR035892">
    <property type="entry name" value="C2_domain_sf"/>
</dbReference>
<gene>
    <name evidence="15" type="primary">Syt1_0</name>
    <name evidence="15" type="ORF">AVEN_225276_1</name>
</gene>
<dbReference type="GO" id="GO:0005509">
    <property type="term" value="F:calcium ion binding"/>
    <property type="evidence" value="ECO:0007669"/>
    <property type="project" value="TreeGrafter"/>
</dbReference>
<keyword evidence="6" id="KW-0677">Repeat</keyword>
<evidence type="ECO:0000256" key="5">
    <source>
        <dbReference type="ARBA" id="ARBA00022723"/>
    </source>
</evidence>
<dbReference type="GO" id="GO:0005886">
    <property type="term" value="C:plasma membrane"/>
    <property type="evidence" value="ECO:0007669"/>
    <property type="project" value="TreeGrafter"/>
</dbReference>
<dbReference type="GO" id="GO:0048488">
    <property type="term" value="P:synaptic vesicle endocytosis"/>
    <property type="evidence" value="ECO:0007669"/>
    <property type="project" value="TreeGrafter"/>
</dbReference>
<dbReference type="GO" id="GO:0000149">
    <property type="term" value="F:SNARE binding"/>
    <property type="evidence" value="ECO:0007669"/>
    <property type="project" value="TreeGrafter"/>
</dbReference>
<dbReference type="CDD" id="cd08385">
    <property type="entry name" value="C2A_Synaptotagmin-1-5-6-9-10"/>
    <property type="match status" value="1"/>
</dbReference>
<dbReference type="GO" id="GO:0005544">
    <property type="term" value="F:calcium-dependent phospholipid binding"/>
    <property type="evidence" value="ECO:0007669"/>
    <property type="project" value="TreeGrafter"/>
</dbReference>
<comment type="subcellular location">
    <subcellularLocation>
        <location evidence="2">Cytoplasmic vesicle</location>
        <location evidence="2">Secretory vesicle</location>
        <location evidence="2">Synaptic vesicle membrane</location>
        <topology evidence="2">Single-pass membrane protein</topology>
    </subcellularLocation>
</comment>
<feature type="region of interest" description="Disordered" evidence="12">
    <location>
        <begin position="1"/>
        <end position="31"/>
    </location>
</feature>
<evidence type="ECO:0000256" key="4">
    <source>
        <dbReference type="ARBA" id="ARBA00022692"/>
    </source>
</evidence>
<dbReference type="PROSITE" id="PS50004">
    <property type="entry name" value="C2"/>
    <property type="match status" value="2"/>
</dbReference>
<keyword evidence="5" id="KW-0479">Metal-binding</keyword>
<dbReference type="PRINTS" id="PR00399">
    <property type="entry name" value="SYNAPTOTAGMN"/>
</dbReference>
<evidence type="ECO:0000256" key="10">
    <source>
        <dbReference type="ARBA" id="ARBA00023136"/>
    </source>
</evidence>
<evidence type="ECO:0000256" key="11">
    <source>
        <dbReference type="ARBA" id="ARBA00023329"/>
    </source>
</evidence>
<evidence type="ECO:0000313" key="15">
    <source>
        <dbReference type="EMBL" id="GBL80591.1"/>
    </source>
</evidence>
<dbReference type="CDD" id="cd08402">
    <property type="entry name" value="C2B_Synaptotagmin-1"/>
    <property type="match status" value="1"/>
</dbReference>
<evidence type="ECO:0000256" key="7">
    <source>
        <dbReference type="ARBA" id="ARBA00022837"/>
    </source>
</evidence>
<evidence type="ECO:0000256" key="8">
    <source>
        <dbReference type="ARBA" id="ARBA00022989"/>
    </source>
</evidence>
<dbReference type="InterPro" id="IPR000008">
    <property type="entry name" value="C2_dom"/>
</dbReference>
<name>A0A4Y2AL19_ARAVE</name>
<feature type="compositionally biased region" description="Pro residues" evidence="12">
    <location>
        <begin position="15"/>
        <end position="30"/>
    </location>
</feature>
<keyword evidence="10 13" id="KW-0472">Membrane</keyword>
<evidence type="ECO:0000256" key="2">
    <source>
        <dbReference type="ARBA" id="ARBA00004254"/>
    </source>
</evidence>
<dbReference type="GO" id="GO:0030276">
    <property type="term" value="F:clathrin binding"/>
    <property type="evidence" value="ECO:0007669"/>
    <property type="project" value="TreeGrafter"/>
</dbReference>
<comment type="caution">
    <text evidence="15">The sequence shown here is derived from an EMBL/GenBank/DDBJ whole genome shotgun (WGS) entry which is preliminary data.</text>
</comment>
<evidence type="ECO:0000256" key="6">
    <source>
        <dbReference type="ARBA" id="ARBA00022737"/>
    </source>
</evidence>
<evidence type="ECO:0000256" key="9">
    <source>
        <dbReference type="ARBA" id="ARBA00023018"/>
    </source>
</evidence>
<evidence type="ECO:0000256" key="12">
    <source>
        <dbReference type="SAM" id="MobiDB-lite"/>
    </source>
</evidence>
<comment type="cofactor">
    <cofactor evidence="1">
        <name>Ca(2+)</name>
        <dbReference type="ChEBI" id="CHEBI:29108"/>
    </cofactor>
</comment>
<accession>A0A4Y2AL19</accession>